<protein>
    <recommendedName>
        <fullName evidence="10">C2H2-type domain-containing protein</fullName>
    </recommendedName>
</protein>
<evidence type="ECO:0000256" key="7">
    <source>
        <dbReference type="ARBA" id="ARBA00023163"/>
    </source>
</evidence>
<organism evidence="11 12">
    <name type="scientific">Pristionchus mayeri</name>
    <dbReference type="NCBI Taxonomy" id="1317129"/>
    <lineage>
        <taxon>Eukaryota</taxon>
        <taxon>Metazoa</taxon>
        <taxon>Ecdysozoa</taxon>
        <taxon>Nematoda</taxon>
        <taxon>Chromadorea</taxon>
        <taxon>Rhabditida</taxon>
        <taxon>Rhabditina</taxon>
        <taxon>Diplogasteromorpha</taxon>
        <taxon>Diplogasteroidea</taxon>
        <taxon>Neodiplogasteridae</taxon>
        <taxon>Pristionchus</taxon>
    </lineage>
</organism>
<keyword evidence="2" id="KW-0479">Metal-binding</keyword>
<dbReference type="GO" id="GO:0008270">
    <property type="term" value="F:zinc ion binding"/>
    <property type="evidence" value="ECO:0007669"/>
    <property type="project" value="UniProtKB-KW"/>
</dbReference>
<evidence type="ECO:0000256" key="1">
    <source>
        <dbReference type="ARBA" id="ARBA00004123"/>
    </source>
</evidence>
<dbReference type="Gene3D" id="3.30.160.60">
    <property type="entry name" value="Classic Zinc Finger"/>
    <property type="match status" value="1"/>
</dbReference>
<dbReference type="PROSITE" id="PS00028">
    <property type="entry name" value="ZINC_FINGER_C2H2_1"/>
    <property type="match status" value="2"/>
</dbReference>
<dbReference type="Proteomes" id="UP001328107">
    <property type="component" value="Unassembled WGS sequence"/>
</dbReference>
<evidence type="ECO:0000256" key="8">
    <source>
        <dbReference type="ARBA" id="ARBA00023242"/>
    </source>
</evidence>
<keyword evidence="3" id="KW-0677">Repeat</keyword>
<dbReference type="GO" id="GO:0005634">
    <property type="term" value="C:nucleus"/>
    <property type="evidence" value="ECO:0007669"/>
    <property type="project" value="UniProtKB-SubCell"/>
</dbReference>
<keyword evidence="8" id="KW-0539">Nucleus</keyword>
<comment type="caution">
    <text evidence="11">The sequence shown here is derived from an EMBL/GenBank/DDBJ whole genome shotgun (WGS) entry which is preliminary data.</text>
</comment>
<dbReference type="SMART" id="SM00355">
    <property type="entry name" value="ZnF_C2H2"/>
    <property type="match status" value="2"/>
</dbReference>
<reference evidence="12" key="1">
    <citation type="submission" date="2022-10" db="EMBL/GenBank/DDBJ databases">
        <title>Genome assembly of Pristionchus species.</title>
        <authorList>
            <person name="Yoshida K."/>
            <person name="Sommer R.J."/>
        </authorList>
    </citation>
    <scope>NUCLEOTIDE SEQUENCE [LARGE SCALE GENOMIC DNA]</scope>
    <source>
        <strain evidence="12">RS5460</strain>
    </source>
</reference>
<gene>
    <name evidence="11" type="ORF">PMAYCL1PPCAC_20053</name>
</gene>
<evidence type="ECO:0000256" key="5">
    <source>
        <dbReference type="ARBA" id="ARBA00022833"/>
    </source>
</evidence>
<feature type="domain" description="C2H2-type" evidence="10">
    <location>
        <begin position="175"/>
        <end position="202"/>
    </location>
</feature>
<evidence type="ECO:0000256" key="2">
    <source>
        <dbReference type="ARBA" id="ARBA00022723"/>
    </source>
</evidence>
<evidence type="ECO:0000313" key="11">
    <source>
        <dbReference type="EMBL" id="GMR49858.1"/>
    </source>
</evidence>
<evidence type="ECO:0000313" key="12">
    <source>
        <dbReference type="Proteomes" id="UP001328107"/>
    </source>
</evidence>
<evidence type="ECO:0000256" key="6">
    <source>
        <dbReference type="ARBA" id="ARBA00023015"/>
    </source>
</evidence>
<dbReference type="InterPro" id="IPR013087">
    <property type="entry name" value="Znf_C2H2_type"/>
</dbReference>
<sequence length="230" mass="25872">IKEEPVEIKDELIEGNDHIKQEEPIADENSCISEIYCPSSGTSRPLCQYSDASSNSKISSRRKEVTRKCALCGEQSRRWVFSPTSSSESSRFYSELIELTSKQREKCGLFIYNKLRVLLCSKHVKKPEIVEELLSPSTGISHPLNQAIPMMNSGFSLKRKRNSVGIINSAPMKSHLCTECGKIFASKQSLNNHKLIHAGEDIFACSHCEIVFISLSIRNDHICIVHPFEV</sequence>
<comment type="subcellular location">
    <subcellularLocation>
        <location evidence="1">Nucleus</location>
    </subcellularLocation>
</comment>
<keyword evidence="5" id="KW-0862">Zinc</keyword>
<keyword evidence="6" id="KW-0805">Transcription regulation</keyword>
<name>A0AAN5I2T6_9BILA</name>
<evidence type="ECO:0000256" key="4">
    <source>
        <dbReference type="ARBA" id="ARBA00022771"/>
    </source>
</evidence>
<keyword evidence="12" id="KW-1185">Reference proteome</keyword>
<feature type="non-terminal residue" evidence="11">
    <location>
        <position position="1"/>
    </location>
</feature>
<keyword evidence="7" id="KW-0804">Transcription</keyword>
<dbReference type="PROSITE" id="PS50157">
    <property type="entry name" value="ZINC_FINGER_C2H2_2"/>
    <property type="match status" value="1"/>
</dbReference>
<dbReference type="AlphaFoldDB" id="A0AAN5I2T6"/>
<keyword evidence="4 9" id="KW-0863">Zinc-finger</keyword>
<accession>A0AAN5I2T6</accession>
<proteinExistence type="predicted"/>
<dbReference type="EMBL" id="BTRK01000004">
    <property type="protein sequence ID" value="GMR49858.1"/>
    <property type="molecule type" value="Genomic_DNA"/>
</dbReference>
<evidence type="ECO:0000259" key="10">
    <source>
        <dbReference type="PROSITE" id="PS50157"/>
    </source>
</evidence>
<dbReference type="FunFam" id="3.30.160.60:FF:000060">
    <property type="entry name" value="zinc finger protein 436"/>
    <property type="match status" value="1"/>
</dbReference>
<evidence type="ECO:0000256" key="3">
    <source>
        <dbReference type="ARBA" id="ARBA00022737"/>
    </source>
</evidence>
<dbReference type="InterPro" id="IPR036236">
    <property type="entry name" value="Znf_C2H2_sf"/>
</dbReference>
<feature type="non-terminal residue" evidence="11">
    <location>
        <position position="230"/>
    </location>
</feature>
<dbReference type="SUPFAM" id="SSF57667">
    <property type="entry name" value="beta-beta-alpha zinc fingers"/>
    <property type="match status" value="1"/>
</dbReference>
<evidence type="ECO:0000256" key="9">
    <source>
        <dbReference type="PROSITE-ProRule" id="PRU00042"/>
    </source>
</evidence>